<keyword evidence="2" id="KW-0732">Signal</keyword>
<sequence length="331" mass="34532">MQRIMALGRHGRLLAWAAGFAVALSSVPDSRAQTWPAKPVRMIVPFPPGAAPDVVARLIADRLSHGWGQPVYVENKPGAGGIPGMSTLARSGADGYTVGFVPAAAAVLTPLLYKQPQYDMDRDIVPVAAVGTSPMMVVVPGSSGIRSMADLAKEGKARPGTLNFAAAQAGSVPHLTGEMLARAGGFQLFTVPYAGSPAAINAVLAGEAALTIDGIPALVQHVKAGKMRALAVTSPRRLPGLESVPTVAETLPGFESLGWFALFAPTGTPAAVVERINADINRLLDDKELVSRLADLGVYPMHGSAADLQAFVRGQQAVWKNTVQELAIQPQ</sequence>
<reference evidence="3 4" key="1">
    <citation type="submission" date="2019-02" db="EMBL/GenBank/DDBJ databases">
        <title>Genomic Encyclopedia of Type Strains, Phase IV (KMG-IV): sequencing the most valuable type-strain genomes for metagenomic binning, comparative biology and taxonomic classification.</title>
        <authorList>
            <person name="Goeker M."/>
        </authorList>
    </citation>
    <scope>NUCLEOTIDE SEQUENCE [LARGE SCALE GENOMIC DNA]</scope>
    <source>
        <strain evidence="3 4">K24</strain>
    </source>
</reference>
<organism evidence="3 4">
    <name type="scientific">Pigmentiphaga kullae</name>
    <dbReference type="NCBI Taxonomy" id="151784"/>
    <lineage>
        <taxon>Bacteria</taxon>
        <taxon>Pseudomonadati</taxon>
        <taxon>Pseudomonadota</taxon>
        <taxon>Betaproteobacteria</taxon>
        <taxon>Burkholderiales</taxon>
        <taxon>Alcaligenaceae</taxon>
        <taxon>Pigmentiphaga</taxon>
    </lineage>
</organism>
<dbReference type="CDD" id="cd07012">
    <property type="entry name" value="PBP2_Bug_TTT"/>
    <property type="match status" value="1"/>
</dbReference>
<dbReference type="Gene3D" id="3.40.190.150">
    <property type="entry name" value="Bordetella uptake gene, domain 1"/>
    <property type="match status" value="1"/>
</dbReference>
<dbReference type="PANTHER" id="PTHR42928:SF5">
    <property type="entry name" value="BLR1237 PROTEIN"/>
    <property type="match status" value="1"/>
</dbReference>
<dbReference type="Gene3D" id="3.40.190.10">
    <property type="entry name" value="Periplasmic binding protein-like II"/>
    <property type="match status" value="1"/>
</dbReference>
<evidence type="ECO:0000313" key="3">
    <source>
        <dbReference type="EMBL" id="RZS86462.1"/>
    </source>
</evidence>
<comment type="caution">
    <text evidence="3">The sequence shown here is derived from an EMBL/GenBank/DDBJ whole genome shotgun (WGS) entry which is preliminary data.</text>
</comment>
<proteinExistence type="inferred from homology"/>
<feature type="signal peptide" evidence="2">
    <location>
        <begin position="1"/>
        <end position="17"/>
    </location>
</feature>
<gene>
    <name evidence="3" type="ORF">EV675_2504</name>
</gene>
<keyword evidence="4" id="KW-1185">Reference proteome</keyword>
<protein>
    <submittedName>
        <fullName evidence="3">Tripartite-type tricarboxylate transporter receptor subunit TctC</fullName>
    </submittedName>
</protein>
<dbReference type="RefSeq" id="WP_130357552.1">
    <property type="nucleotide sequence ID" value="NZ_SGXC01000001.1"/>
</dbReference>
<dbReference type="Pfam" id="PF03401">
    <property type="entry name" value="TctC"/>
    <property type="match status" value="1"/>
</dbReference>
<evidence type="ECO:0000256" key="1">
    <source>
        <dbReference type="ARBA" id="ARBA00006987"/>
    </source>
</evidence>
<comment type="similarity">
    <text evidence="1">Belongs to the UPF0065 (bug) family.</text>
</comment>
<dbReference type="OrthoDB" id="8954401at2"/>
<dbReference type="EMBL" id="SGXC01000001">
    <property type="protein sequence ID" value="RZS86462.1"/>
    <property type="molecule type" value="Genomic_DNA"/>
</dbReference>
<evidence type="ECO:0000313" key="4">
    <source>
        <dbReference type="Proteomes" id="UP000292445"/>
    </source>
</evidence>
<dbReference type="InterPro" id="IPR005064">
    <property type="entry name" value="BUG"/>
</dbReference>
<dbReference type="AlphaFoldDB" id="A0A4Q7NN25"/>
<accession>A0A4Q7NN25</accession>
<dbReference type="PANTHER" id="PTHR42928">
    <property type="entry name" value="TRICARBOXYLATE-BINDING PROTEIN"/>
    <property type="match status" value="1"/>
</dbReference>
<dbReference type="SUPFAM" id="SSF53850">
    <property type="entry name" value="Periplasmic binding protein-like II"/>
    <property type="match status" value="1"/>
</dbReference>
<dbReference type="Proteomes" id="UP000292445">
    <property type="component" value="Unassembled WGS sequence"/>
</dbReference>
<dbReference type="InterPro" id="IPR042100">
    <property type="entry name" value="Bug_dom1"/>
</dbReference>
<feature type="chain" id="PRO_5020378947" evidence="2">
    <location>
        <begin position="18"/>
        <end position="331"/>
    </location>
</feature>
<keyword evidence="3" id="KW-0675">Receptor</keyword>
<dbReference type="PIRSF" id="PIRSF017082">
    <property type="entry name" value="YflP"/>
    <property type="match status" value="1"/>
</dbReference>
<name>A0A4Q7NN25_9BURK</name>
<evidence type="ECO:0000256" key="2">
    <source>
        <dbReference type="SAM" id="SignalP"/>
    </source>
</evidence>